<reference evidence="3 4" key="1">
    <citation type="journal article" date="1994" name="Int. J. Syst. Bacteriol.">
        <title>Phylogenetic positions of novel aerobic, bacteriochlorophyll a-containing bacteria and description of Roseococcus thiosulfatophilus gen. nov., sp. nov., Erythromicrobium ramosum gen. nov., sp. nov., and Erythrobacter litoralis sp. nov.</title>
        <authorList>
            <person name="Yurkov V."/>
            <person name="Stackebrandt E."/>
            <person name="Holmes A."/>
            <person name="Fuerst J.A."/>
            <person name="Hugenholtz P."/>
            <person name="Golecki J."/>
            <person name="Gad'on N."/>
            <person name="Gorlenko V.M."/>
            <person name="Kompantseva E.I."/>
            <person name="Drews G."/>
        </authorList>
    </citation>
    <scope>NUCLEOTIDE SEQUENCE [LARGE SCALE GENOMIC DNA]</scope>
    <source>
        <strain evidence="3 4">KR-99</strain>
    </source>
</reference>
<evidence type="ECO:0000313" key="4">
    <source>
        <dbReference type="Proteomes" id="UP000589292"/>
    </source>
</evidence>
<keyword evidence="2" id="KW-0812">Transmembrane</keyword>
<dbReference type="Proteomes" id="UP000589292">
    <property type="component" value="Unassembled WGS sequence"/>
</dbReference>
<keyword evidence="4" id="KW-1185">Reference proteome</keyword>
<dbReference type="AlphaFoldDB" id="A0A7V8RAZ3"/>
<feature type="coiled-coil region" evidence="1">
    <location>
        <begin position="14"/>
        <end position="41"/>
    </location>
</feature>
<keyword evidence="2" id="KW-1133">Transmembrane helix</keyword>
<protein>
    <submittedName>
        <fullName evidence="3">Uncharacterized protein</fullName>
    </submittedName>
</protein>
<feature type="transmembrane region" description="Helical" evidence="2">
    <location>
        <begin position="48"/>
        <end position="69"/>
    </location>
</feature>
<accession>A0A7V8RAZ3</accession>
<keyword evidence="2" id="KW-0472">Membrane</keyword>
<dbReference type="EMBL" id="VDES01000001">
    <property type="protein sequence ID" value="MBA1373113.1"/>
    <property type="molecule type" value="Genomic_DNA"/>
</dbReference>
<sequence>MNDTPARTPQGRRLEELEAQNRELLAQLDELKRDLERSSHSGNSWNPIALFGAVTTLLGVIGAAIFGYLGSGEGNAASRQAMVCQQAYVFLADERPTPYLTEVEGRALAARQLQVLRKCEKFVS</sequence>
<evidence type="ECO:0000256" key="2">
    <source>
        <dbReference type="SAM" id="Phobius"/>
    </source>
</evidence>
<comment type="caution">
    <text evidence="3">The sequence shown here is derived from an EMBL/GenBank/DDBJ whole genome shotgun (WGS) entry which is preliminary data.</text>
</comment>
<keyword evidence="1" id="KW-0175">Coiled coil</keyword>
<evidence type="ECO:0000313" key="3">
    <source>
        <dbReference type="EMBL" id="MBA1373113.1"/>
    </source>
</evidence>
<proteinExistence type="predicted"/>
<organism evidence="3 4">
    <name type="scientific">Sphingomonas ursincola</name>
    <dbReference type="NCBI Taxonomy" id="56361"/>
    <lineage>
        <taxon>Bacteria</taxon>
        <taxon>Pseudomonadati</taxon>
        <taxon>Pseudomonadota</taxon>
        <taxon>Alphaproteobacteria</taxon>
        <taxon>Sphingomonadales</taxon>
        <taxon>Sphingomonadaceae</taxon>
        <taxon>Sphingomonas</taxon>
    </lineage>
</organism>
<dbReference type="RefSeq" id="WP_181266252.1">
    <property type="nucleotide sequence ID" value="NZ_BAAAGB010000002.1"/>
</dbReference>
<gene>
    <name evidence="3" type="ORF">FG486_02080</name>
</gene>
<name>A0A7V8RAZ3_9SPHN</name>
<evidence type="ECO:0000256" key="1">
    <source>
        <dbReference type="SAM" id="Coils"/>
    </source>
</evidence>